<keyword evidence="5" id="KW-1185">Reference proteome</keyword>
<keyword evidence="2 3" id="KW-0802">TPR repeat</keyword>
<dbReference type="InParanoid" id="A0A2R5G8A6"/>
<evidence type="ECO:0000313" key="5">
    <source>
        <dbReference type="Proteomes" id="UP000241890"/>
    </source>
</evidence>
<evidence type="ECO:0000256" key="3">
    <source>
        <dbReference type="PROSITE-ProRule" id="PRU00339"/>
    </source>
</evidence>
<sequence length="322" mass="35988">MSRVDQDGNGAKERICCSRRLKQLVDLRSISLRVLEASRTSLLCKDVSATNIPDQKIPLLRVDEDGFVYVHFVIEKKVVETNWCNPNGIVQLCSLKGLNINQQVPFFHPNVAHGEGSGGLAVSMNATYINEQPAIFCELMEHFQVWRLPMDPRAIGDARWPVQYLALALECVGWFYGHHGEYDRISRRNKEALHNFGKDLGDHPPKVANTLSIFGALHAQQSRHEEALRYFERALSIGGKAHVVGLLLVPNSLSGSALVHSAQGRYEGASGCFEEALSLFKTVFGNWHSVVASMPSNIEMTFSFQDRNEEALTLYEQALSIH</sequence>
<accession>A0A2R5G8A6</accession>
<comment type="caution">
    <text evidence="4">The sequence shown here is derived from an EMBL/GenBank/DDBJ whole genome shotgun (WGS) entry which is preliminary data.</text>
</comment>
<dbReference type="EMBL" id="BEYU01000023">
    <property type="protein sequence ID" value="GBG26775.1"/>
    <property type="molecule type" value="Genomic_DNA"/>
</dbReference>
<dbReference type="OrthoDB" id="1926212at2759"/>
<dbReference type="InterPro" id="IPR011990">
    <property type="entry name" value="TPR-like_helical_dom_sf"/>
</dbReference>
<name>A0A2R5G8A6_9STRA</name>
<dbReference type="InterPro" id="IPR019734">
    <property type="entry name" value="TPR_rpt"/>
</dbReference>
<dbReference type="PANTHER" id="PTHR45641:SF19">
    <property type="entry name" value="NEPHROCYSTIN-3"/>
    <property type="match status" value="1"/>
</dbReference>
<dbReference type="Pfam" id="PF13424">
    <property type="entry name" value="TPR_12"/>
    <property type="match status" value="1"/>
</dbReference>
<dbReference type="AlphaFoldDB" id="A0A2R5G8A6"/>
<organism evidence="4 5">
    <name type="scientific">Hondaea fermentalgiana</name>
    <dbReference type="NCBI Taxonomy" id="2315210"/>
    <lineage>
        <taxon>Eukaryota</taxon>
        <taxon>Sar</taxon>
        <taxon>Stramenopiles</taxon>
        <taxon>Bigyra</taxon>
        <taxon>Labyrinthulomycetes</taxon>
        <taxon>Thraustochytrida</taxon>
        <taxon>Thraustochytriidae</taxon>
        <taxon>Hondaea</taxon>
    </lineage>
</organism>
<dbReference type="Gene3D" id="1.25.40.10">
    <property type="entry name" value="Tetratricopeptide repeat domain"/>
    <property type="match status" value="1"/>
</dbReference>
<protein>
    <submittedName>
        <fullName evidence="4">Kinesin light chain</fullName>
    </submittedName>
</protein>
<evidence type="ECO:0000256" key="2">
    <source>
        <dbReference type="ARBA" id="ARBA00022803"/>
    </source>
</evidence>
<feature type="repeat" description="TPR" evidence="3">
    <location>
        <begin position="208"/>
        <end position="241"/>
    </location>
</feature>
<keyword evidence="1" id="KW-0677">Repeat</keyword>
<dbReference type="SMART" id="SM00028">
    <property type="entry name" value="TPR"/>
    <property type="match status" value="2"/>
</dbReference>
<evidence type="ECO:0000256" key="1">
    <source>
        <dbReference type="ARBA" id="ARBA00022737"/>
    </source>
</evidence>
<dbReference type="PROSITE" id="PS50005">
    <property type="entry name" value="TPR"/>
    <property type="match status" value="1"/>
</dbReference>
<gene>
    <name evidence="4" type="ORF">FCC1311_029972</name>
</gene>
<dbReference type="SUPFAM" id="SSF48452">
    <property type="entry name" value="TPR-like"/>
    <property type="match status" value="1"/>
</dbReference>
<evidence type="ECO:0000313" key="4">
    <source>
        <dbReference type="EMBL" id="GBG26775.1"/>
    </source>
</evidence>
<dbReference type="Proteomes" id="UP000241890">
    <property type="component" value="Unassembled WGS sequence"/>
</dbReference>
<dbReference type="PANTHER" id="PTHR45641">
    <property type="entry name" value="TETRATRICOPEPTIDE REPEAT PROTEIN (AFU_ORTHOLOGUE AFUA_6G03870)"/>
    <property type="match status" value="1"/>
</dbReference>
<dbReference type="Pfam" id="PF13374">
    <property type="entry name" value="TPR_10"/>
    <property type="match status" value="1"/>
</dbReference>
<reference evidence="4 5" key="1">
    <citation type="submission" date="2017-12" db="EMBL/GenBank/DDBJ databases">
        <title>Sequencing, de novo assembly and annotation of complete genome of a new Thraustochytrid species, strain FCC1311.</title>
        <authorList>
            <person name="Sedici K."/>
            <person name="Godart F."/>
            <person name="Aiese Cigliano R."/>
            <person name="Sanseverino W."/>
            <person name="Barakat M."/>
            <person name="Ortet P."/>
            <person name="Marechal E."/>
            <person name="Cagnac O."/>
            <person name="Amato A."/>
        </authorList>
    </citation>
    <scope>NUCLEOTIDE SEQUENCE [LARGE SCALE GENOMIC DNA]</scope>
</reference>
<proteinExistence type="predicted"/>